<dbReference type="OMA" id="FITDDSC"/>
<dbReference type="OrthoDB" id="10251794at2759"/>
<name>C6LVN6_GIAIB</name>
<proteinExistence type="predicted"/>
<organism evidence="1 2">
    <name type="scientific">Giardia intestinalis (strain ATCC 50581 / GS clone H7)</name>
    <name type="common">Giardia lamblia</name>
    <dbReference type="NCBI Taxonomy" id="598745"/>
    <lineage>
        <taxon>Eukaryota</taxon>
        <taxon>Metamonada</taxon>
        <taxon>Diplomonadida</taxon>
        <taxon>Hexamitidae</taxon>
        <taxon>Giardiinae</taxon>
        <taxon>Giardia</taxon>
    </lineage>
</organism>
<evidence type="ECO:0000313" key="2">
    <source>
        <dbReference type="Proteomes" id="UP000002488"/>
    </source>
</evidence>
<dbReference type="Proteomes" id="UP000002488">
    <property type="component" value="Unassembled WGS sequence"/>
</dbReference>
<gene>
    <name evidence="1" type="ORF">GL50581_2843</name>
</gene>
<dbReference type="VEuPathDB" id="GiardiaDB:GL50581_2843"/>
<accession>C6LVN6</accession>
<sequence length="376" mass="43427">MVEFAEIMDLQRCVEAFSNELSSPMNPLTFKSFQGALLLSYAFDYSTNFIPTHAFSQGEDTVPWAIVMLFYSCIETSTVYLNHVHGFLTQYFQDARDFHELDIKHDPSIYLQFKTIYQGHRESKYLTELYQYMEAIQENEAWNDLLFQISYTPSTLIPCCYFVFALGCLWESIAINVHAILPFSNMKVIDLRVHGERDLLLARSTLQATPDGLREDLAYGQERPYHPLLQACPLLFLKEGDVETPRVIQLLTIVLKTIDQFTPALSLHRRINPSIFKLGSLKRRLYSSYKLCISETFKRKMEVKFGLCISAVENRSQRATRSKHQNMTNHKWISSALKTDTYKDRLEYLPELERFITDDSCGPASLSSEASYSEDA</sequence>
<protein>
    <submittedName>
        <fullName evidence="1">Uncharacterized protein</fullName>
    </submittedName>
</protein>
<dbReference type="EMBL" id="ACGJ01002423">
    <property type="protein sequence ID" value="EES99914.1"/>
    <property type="molecule type" value="Genomic_DNA"/>
</dbReference>
<evidence type="ECO:0000313" key="1">
    <source>
        <dbReference type="EMBL" id="EES99914.1"/>
    </source>
</evidence>
<dbReference type="AlphaFoldDB" id="C6LVN6"/>
<comment type="caution">
    <text evidence="1">The sequence shown here is derived from an EMBL/GenBank/DDBJ whole genome shotgun (WGS) entry which is preliminary data.</text>
</comment>
<reference evidence="1 2" key="1">
    <citation type="journal article" date="2009" name="PLoS Pathog.">
        <title>Draft genome sequencing of giardia intestinalis assemblage B isolate GS: is human giardiasis caused by two different species?</title>
        <authorList>
            <person name="Franzen O."/>
            <person name="Jerlstrom-Hultqvist J."/>
            <person name="Castro E."/>
            <person name="Sherwood E."/>
            <person name="Ankarklev J."/>
            <person name="Reiner D.S."/>
            <person name="Palm D."/>
            <person name="Andersson J.O."/>
            <person name="Andersson B."/>
            <person name="Svard S.G."/>
        </authorList>
    </citation>
    <scope>NUCLEOTIDE SEQUENCE [LARGE SCALE GENOMIC DNA]</scope>
    <source>
        <strain evidence="2">ATCC 50581 / GS clone H7</strain>
    </source>
</reference>